<comment type="similarity">
    <text evidence="4">Belongs to the glycosyl hydrolase 18 family.</text>
</comment>
<evidence type="ECO:0000256" key="2">
    <source>
        <dbReference type="ARBA" id="ARBA00023295"/>
    </source>
</evidence>
<dbReference type="InterPro" id="IPR001223">
    <property type="entry name" value="Glyco_hydro18_cat"/>
</dbReference>
<dbReference type="PROSITE" id="PS51910">
    <property type="entry name" value="GH18_2"/>
    <property type="match status" value="1"/>
</dbReference>
<dbReference type="PANTHER" id="PTHR46066">
    <property type="entry name" value="CHITINASE DOMAIN-CONTAINING PROTEIN 1 FAMILY MEMBER"/>
    <property type="match status" value="1"/>
</dbReference>
<evidence type="ECO:0000313" key="8">
    <source>
        <dbReference type="Proteomes" id="UP001519289"/>
    </source>
</evidence>
<evidence type="ECO:0000256" key="3">
    <source>
        <dbReference type="RuleBase" id="RU000489"/>
    </source>
</evidence>
<evidence type="ECO:0000256" key="1">
    <source>
        <dbReference type="ARBA" id="ARBA00022801"/>
    </source>
</evidence>
<keyword evidence="1 3" id="KW-0378">Hydrolase</keyword>
<dbReference type="InterPro" id="IPR041704">
    <property type="entry name" value="CFLE_GH18"/>
</dbReference>
<dbReference type="Pfam" id="PF00704">
    <property type="entry name" value="Glyco_hydro_18"/>
    <property type="match status" value="1"/>
</dbReference>
<keyword evidence="8" id="KW-1185">Reference proteome</keyword>
<protein>
    <submittedName>
        <fullName evidence="7">Spore germination protein YaaH</fullName>
    </submittedName>
</protein>
<dbReference type="PANTHER" id="PTHR46066:SF2">
    <property type="entry name" value="CHITINASE DOMAIN-CONTAINING PROTEIN 1"/>
    <property type="match status" value="1"/>
</dbReference>
<dbReference type="InterPro" id="IPR029070">
    <property type="entry name" value="Chitinase_insertion_sf"/>
</dbReference>
<dbReference type="Proteomes" id="UP001519289">
    <property type="component" value="Unassembled WGS sequence"/>
</dbReference>
<accession>A0ABS4JMG9</accession>
<evidence type="ECO:0000259" key="6">
    <source>
        <dbReference type="PROSITE" id="PS51910"/>
    </source>
</evidence>
<dbReference type="SMART" id="SM00636">
    <property type="entry name" value="Glyco_18"/>
    <property type="match status" value="1"/>
</dbReference>
<evidence type="ECO:0000313" key="7">
    <source>
        <dbReference type="EMBL" id="MBP2016747.1"/>
    </source>
</evidence>
<evidence type="ECO:0000256" key="4">
    <source>
        <dbReference type="RuleBase" id="RU004453"/>
    </source>
</evidence>
<keyword evidence="5" id="KW-0732">Signal</keyword>
<reference evidence="7 8" key="1">
    <citation type="submission" date="2021-03" db="EMBL/GenBank/DDBJ databases">
        <title>Genomic Encyclopedia of Type Strains, Phase IV (KMG-IV): sequencing the most valuable type-strain genomes for metagenomic binning, comparative biology and taxonomic classification.</title>
        <authorList>
            <person name="Goeker M."/>
        </authorList>
    </citation>
    <scope>NUCLEOTIDE SEQUENCE [LARGE SCALE GENOMIC DNA]</scope>
    <source>
        <strain evidence="7 8">DSM 27138</strain>
    </source>
</reference>
<dbReference type="EMBL" id="JAGGLG010000001">
    <property type="protein sequence ID" value="MBP2016747.1"/>
    <property type="molecule type" value="Genomic_DNA"/>
</dbReference>
<dbReference type="InterPro" id="IPR011583">
    <property type="entry name" value="Chitinase_II/V-like_cat"/>
</dbReference>
<dbReference type="Gene3D" id="3.20.20.80">
    <property type="entry name" value="Glycosidases"/>
    <property type="match status" value="1"/>
</dbReference>
<dbReference type="SUPFAM" id="SSF51445">
    <property type="entry name" value="(Trans)glycosidases"/>
    <property type="match status" value="1"/>
</dbReference>
<feature type="chain" id="PRO_5045520949" evidence="5">
    <location>
        <begin position="23"/>
        <end position="381"/>
    </location>
</feature>
<evidence type="ECO:0000256" key="5">
    <source>
        <dbReference type="SAM" id="SignalP"/>
    </source>
</evidence>
<dbReference type="Gene3D" id="3.10.50.10">
    <property type="match status" value="1"/>
</dbReference>
<dbReference type="PROSITE" id="PS01095">
    <property type="entry name" value="GH18_1"/>
    <property type="match status" value="1"/>
</dbReference>
<proteinExistence type="inferred from homology"/>
<keyword evidence="2 3" id="KW-0326">Glycosidase</keyword>
<gene>
    <name evidence="7" type="ORF">J2Z79_000120</name>
</gene>
<feature type="domain" description="GH18" evidence="6">
    <location>
        <begin position="65"/>
        <end position="381"/>
    </location>
</feature>
<organism evidence="7 8">
    <name type="scientific">Symbiobacterium terraclitae</name>
    <dbReference type="NCBI Taxonomy" id="557451"/>
    <lineage>
        <taxon>Bacteria</taxon>
        <taxon>Bacillati</taxon>
        <taxon>Bacillota</taxon>
        <taxon>Clostridia</taxon>
        <taxon>Eubacteriales</taxon>
        <taxon>Symbiobacteriaceae</taxon>
        <taxon>Symbiobacterium</taxon>
    </lineage>
</organism>
<comment type="caution">
    <text evidence="7">The sequence shown here is derived from an EMBL/GenBank/DDBJ whole genome shotgun (WGS) entry which is preliminary data.</text>
</comment>
<feature type="signal peptide" evidence="5">
    <location>
        <begin position="1"/>
        <end position="22"/>
    </location>
</feature>
<dbReference type="RefSeq" id="WP_209464902.1">
    <property type="nucleotide sequence ID" value="NZ_JAGGLG010000001.1"/>
</dbReference>
<name>A0ABS4JMG9_9FIRM</name>
<dbReference type="CDD" id="cd02874">
    <property type="entry name" value="GH18_CFLE_spore_hydrolase"/>
    <property type="match status" value="1"/>
</dbReference>
<dbReference type="InterPro" id="IPR001579">
    <property type="entry name" value="Glyco_hydro_18_chit_AS"/>
</dbReference>
<sequence>MRAWPKAAVALFLSVALMLAGAAVGAAPGIPAGALPAPAPLQARDAWVLPDLAGDGWVAVKEAGPLVVGYYAEDWEGDGRALEALRTAAGHVDRVVNFALQLNADGSITTRAYPALQAEARGLGLPVYGLVHNMKDGNFSAEVARSVLADPAKRSRAVSDMVAVAQAHGLDGIDIDIENVPGDLRPYYTALVTEAAAALRPRGIGITVSVPAKVWDDRMSNWGGAFDYAALGAVADQVAVMAYDEHTYGLPEGPVASLPWVERVVAYATQQIPKEKILLGIPAYGYAWVSGTNRVVRGLSTAGAYQLAARHGAGVLWDDVAQVPYFTYTEGGVAHTVYFENGQSTAAKLGVVTRYGLGGIAIWRLGLNEQAIWEAVSAAFE</sequence>
<dbReference type="InterPro" id="IPR017853">
    <property type="entry name" value="GH"/>
</dbReference>